<dbReference type="STRING" id="5888.A0CL12"/>
<dbReference type="EMBL" id="CT868097">
    <property type="protein sequence ID" value="CAK71479.1"/>
    <property type="molecule type" value="Genomic_DNA"/>
</dbReference>
<keyword evidence="3" id="KW-1185">Reference proteome</keyword>
<dbReference type="PANTHER" id="PTHR31270:SF1">
    <property type="entry name" value="GLUTAMINYL-PEPTIDE CYCLOTRANSFERASE"/>
    <property type="match status" value="1"/>
</dbReference>
<dbReference type="SUPFAM" id="SSF50969">
    <property type="entry name" value="YVTN repeat-like/Quinoprotein amine dehydrogenase"/>
    <property type="match status" value="1"/>
</dbReference>
<evidence type="ECO:0000313" key="3">
    <source>
        <dbReference type="Proteomes" id="UP000000600"/>
    </source>
</evidence>
<dbReference type="PANTHER" id="PTHR31270">
    <property type="entry name" value="GLUTAMINYL-PEPTIDE CYCLOTRANSFERASE"/>
    <property type="match status" value="1"/>
</dbReference>
<dbReference type="Pfam" id="PF05096">
    <property type="entry name" value="Glu_cyclase_2"/>
    <property type="match status" value="1"/>
</dbReference>
<organism evidence="2 3">
    <name type="scientific">Paramecium tetraurelia</name>
    <dbReference type="NCBI Taxonomy" id="5888"/>
    <lineage>
        <taxon>Eukaryota</taxon>
        <taxon>Sar</taxon>
        <taxon>Alveolata</taxon>
        <taxon>Ciliophora</taxon>
        <taxon>Intramacronucleata</taxon>
        <taxon>Oligohymenophorea</taxon>
        <taxon>Peniculida</taxon>
        <taxon>Parameciidae</taxon>
        <taxon>Paramecium</taxon>
    </lineage>
</organism>
<reference evidence="2 3" key="1">
    <citation type="journal article" date="2006" name="Nature">
        <title>Global trends of whole-genome duplications revealed by the ciliate Paramecium tetraurelia.</title>
        <authorList>
            <consortium name="Genoscope"/>
            <person name="Aury J.-M."/>
            <person name="Jaillon O."/>
            <person name="Duret L."/>
            <person name="Noel B."/>
            <person name="Jubin C."/>
            <person name="Porcel B.M."/>
            <person name="Segurens B."/>
            <person name="Daubin V."/>
            <person name="Anthouard V."/>
            <person name="Aiach N."/>
            <person name="Arnaiz O."/>
            <person name="Billaut A."/>
            <person name="Beisson J."/>
            <person name="Blanc I."/>
            <person name="Bouhouche K."/>
            <person name="Camara F."/>
            <person name="Duharcourt S."/>
            <person name="Guigo R."/>
            <person name="Gogendeau D."/>
            <person name="Katinka M."/>
            <person name="Keller A.-M."/>
            <person name="Kissmehl R."/>
            <person name="Klotz C."/>
            <person name="Koll F."/>
            <person name="Le Moue A."/>
            <person name="Lepere C."/>
            <person name="Malinsky S."/>
            <person name="Nowacki M."/>
            <person name="Nowak J.K."/>
            <person name="Plattner H."/>
            <person name="Poulain J."/>
            <person name="Ruiz F."/>
            <person name="Serrano V."/>
            <person name="Zagulski M."/>
            <person name="Dessen P."/>
            <person name="Betermier M."/>
            <person name="Weissenbach J."/>
            <person name="Scarpelli C."/>
            <person name="Schachter V."/>
            <person name="Sperling L."/>
            <person name="Meyer E."/>
            <person name="Cohen J."/>
            <person name="Wincker P."/>
        </authorList>
    </citation>
    <scope>NUCLEOTIDE SEQUENCE [LARGE SCALE GENOMIC DNA]</scope>
    <source>
        <strain evidence="2 3">Stock d4-2</strain>
    </source>
</reference>
<evidence type="ECO:0008006" key="4">
    <source>
        <dbReference type="Google" id="ProtNLM"/>
    </source>
</evidence>
<dbReference type="OrthoDB" id="409395at2759"/>
<dbReference type="InParanoid" id="A0CL12"/>
<evidence type="ECO:0000256" key="1">
    <source>
        <dbReference type="SAM" id="Phobius"/>
    </source>
</evidence>
<dbReference type="KEGG" id="ptm:GSPATT00008026001"/>
<dbReference type="AlphaFoldDB" id="A0CL12"/>
<accession>A0CL12</accession>
<dbReference type="RefSeq" id="XP_001438876.1">
    <property type="nucleotide sequence ID" value="XM_001438839.2"/>
</dbReference>
<protein>
    <recommendedName>
        <fullName evidence="4">Glutamine cyclotransferase</fullName>
    </recommendedName>
</protein>
<gene>
    <name evidence="2" type="ORF">GSPATT00008026001</name>
</gene>
<keyword evidence="1" id="KW-1133">Transmembrane helix</keyword>
<dbReference type="eggNOG" id="ENOG502QUQC">
    <property type="taxonomic scope" value="Eukaryota"/>
</dbReference>
<dbReference type="Proteomes" id="UP000000600">
    <property type="component" value="Unassembled WGS sequence"/>
</dbReference>
<keyword evidence="1" id="KW-0472">Membrane</keyword>
<proteinExistence type="predicted"/>
<dbReference type="InterPro" id="IPR011044">
    <property type="entry name" value="Quino_amine_DH_bsu"/>
</dbReference>
<evidence type="ECO:0000313" key="2">
    <source>
        <dbReference type="EMBL" id="CAK71479.1"/>
    </source>
</evidence>
<dbReference type="OMA" id="YTDSFWI"/>
<dbReference type="GeneID" id="5024661"/>
<dbReference type="HOGENOM" id="CLU_060272_2_2_1"/>
<keyword evidence="1" id="KW-0812">Transmembrane</keyword>
<sequence>MNIQDNRRISYHKKEGQMKKTTALTYFSIIAFSLTTFVFLIKGSIDSYDQSNLSKSECPQNYTDLKGTHKLLARINRDNTKNPQYTQGLLFVNQTFLLESSGQYGKSSIHYLNLDDINNLIFNYELPSNQFGEGCDIINNKVYQLTWLERKINVFNAEDLSFINEMKLDDKVEAGWGLTHRVFNGEIQVLITDGSNKVHIADENFNVKESIQIFDDKKKPVTNLNELEYVNGTLFANIYLTSKIVAIDLENKKVIATYDFQGLVKDANRKKRDECLNGIAYNEYTDSFWITGKNWGFIQEVKLQ</sequence>
<name>A0CL12_PARTE</name>
<dbReference type="GO" id="GO:0016603">
    <property type="term" value="F:glutaminyl-peptide cyclotransferase activity"/>
    <property type="evidence" value="ECO:0007669"/>
    <property type="project" value="InterPro"/>
</dbReference>
<dbReference type="InterPro" id="IPR007788">
    <property type="entry name" value="QCT"/>
</dbReference>
<feature type="transmembrane region" description="Helical" evidence="1">
    <location>
        <begin position="21"/>
        <end position="41"/>
    </location>
</feature>